<dbReference type="InterPro" id="IPR052558">
    <property type="entry name" value="Siderophore_Hydrolase_D"/>
</dbReference>
<evidence type="ECO:0000256" key="5">
    <source>
        <dbReference type="ARBA" id="ARBA00013244"/>
    </source>
</evidence>
<keyword evidence="6 10" id="KW-0378">Hydrolase</keyword>
<comment type="similarity">
    <text evidence="3">Belongs to the mycobacterial A85 antigen family.</text>
</comment>
<evidence type="ECO:0000313" key="10">
    <source>
        <dbReference type="EMBL" id="MEK8028217.1"/>
    </source>
</evidence>
<proteinExistence type="inferred from homology"/>
<dbReference type="EMBL" id="JBBUTF010000021">
    <property type="protein sequence ID" value="MEK8028217.1"/>
    <property type="molecule type" value="Genomic_DNA"/>
</dbReference>
<sequence>MARSRVPVDPIDPRAPGAPGAPDASMHAPRRRAALGLGVGLSLAGVGGVTAAAPVAPAAVGAVAAPVAAAPTTAARWSPVRLPAARQIDLHDAATGRPYRLFLSQPEGPPPPGGHPVLYVLDGNAAFPVAAFLARGFASRRERTGQPPVQVVGIGYPGEADFDVQARLRDYTPSPGALPGGAREGGEADRFLDFIERQVQPLVAREQAVDVGRQALFGHSLGGLLVLHALATRPQAFSTWLASSPSLWWDGYRLLRQPLPAAPAAADRSRLQISVGALEDAPPTGPLTPELRALLDQRKMVAPARELVRRLRAEPGWADRVSFHELADEDHGPAWLPALSRGFRRLLAEA</sequence>
<dbReference type="PROSITE" id="PS51318">
    <property type="entry name" value="TAT"/>
    <property type="match status" value="1"/>
</dbReference>
<dbReference type="SUPFAM" id="SSF53474">
    <property type="entry name" value="alpha/beta-Hydrolases"/>
    <property type="match status" value="1"/>
</dbReference>
<dbReference type="Gene3D" id="3.40.50.1820">
    <property type="entry name" value="alpha/beta hydrolase"/>
    <property type="match status" value="1"/>
</dbReference>
<gene>
    <name evidence="10" type="ORF">AACH11_19830</name>
</gene>
<dbReference type="Pfam" id="PF00756">
    <property type="entry name" value="Esterase"/>
    <property type="match status" value="1"/>
</dbReference>
<dbReference type="EC" id="2.3.1.122" evidence="4"/>
<comment type="caution">
    <text evidence="10">The sequence shown here is derived from an EMBL/GenBank/DDBJ whole genome shotgun (WGS) entry which is preliminary data.</text>
</comment>
<dbReference type="Proteomes" id="UP001368500">
    <property type="component" value="Unassembled WGS sequence"/>
</dbReference>
<dbReference type="InterPro" id="IPR000801">
    <property type="entry name" value="Esterase-like"/>
</dbReference>
<accession>A0ABU9BH20</accession>
<protein>
    <recommendedName>
        <fullName evidence="7">Acyl-CoA:diacylglycerol acyltransferase</fullName>
        <ecNumber evidence="4">2.3.1.122</ecNumber>
        <ecNumber evidence="5">2.3.1.20</ecNumber>
    </recommendedName>
</protein>
<dbReference type="RefSeq" id="WP_341376003.1">
    <property type="nucleotide sequence ID" value="NZ_JBBUTF010000021.1"/>
</dbReference>
<comment type="similarity">
    <text evidence="2">Belongs to the esterase D family.</text>
</comment>
<evidence type="ECO:0000256" key="9">
    <source>
        <dbReference type="SAM" id="MobiDB-lite"/>
    </source>
</evidence>
<dbReference type="EC" id="2.3.1.20" evidence="5"/>
<evidence type="ECO:0000256" key="3">
    <source>
        <dbReference type="ARBA" id="ARBA00005874"/>
    </source>
</evidence>
<evidence type="ECO:0000256" key="4">
    <source>
        <dbReference type="ARBA" id="ARBA00012820"/>
    </source>
</evidence>
<dbReference type="InterPro" id="IPR029058">
    <property type="entry name" value="AB_hydrolase_fold"/>
</dbReference>
<evidence type="ECO:0000256" key="2">
    <source>
        <dbReference type="ARBA" id="ARBA00005622"/>
    </source>
</evidence>
<name>A0ABU9BH20_9BURK</name>
<evidence type="ECO:0000256" key="6">
    <source>
        <dbReference type="ARBA" id="ARBA00022801"/>
    </source>
</evidence>
<evidence type="ECO:0000313" key="11">
    <source>
        <dbReference type="Proteomes" id="UP001368500"/>
    </source>
</evidence>
<dbReference type="GO" id="GO:0016787">
    <property type="term" value="F:hydrolase activity"/>
    <property type="evidence" value="ECO:0007669"/>
    <property type="project" value="UniProtKB-KW"/>
</dbReference>
<keyword evidence="11" id="KW-1185">Reference proteome</keyword>
<evidence type="ECO:0000256" key="7">
    <source>
        <dbReference type="ARBA" id="ARBA00032572"/>
    </source>
</evidence>
<dbReference type="PANTHER" id="PTHR40841">
    <property type="entry name" value="SIDEROPHORE TRIACETYLFUSARININE C ESTERASE"/>
    <property type="match status" value="1"/>
</dbReference>
<comment type="catalytic activity">
    <reaction evidence="8">
        <text>an acyl-CoA + a 1,2-diacyl-sn-glycerol = a triacyl-sn-glycerol + CoA</text>
        <dbReference type="Rhea" id="RHEA:10868"/>
        <dbReference type="ChEBI" id="CHEBI:17815"/>
        <dbReference type="ChEBI" id="CHEBI:57287"/>
        <dbReference type="ChEBI" id="CHEBI:58342"/>
        <dbReference type="ChEBI" id="CHEBI:64615"/>
        <dbReference type="EC" id="2.3.1.20"/>
    </reaction>
</comment>
<organism evidence="10 11">
    <name type="scientific">Pseudaquabacterium rugosum</name>
    <dbReference type="NCBI Taxonomy" id="2984194"/>
    <lineage>
        <taxon>Bacteria</taxon>
        <taxon>Pseudomonadati</taxon>
        <taxon>Pseudomonadota</taxon>
        <taxon>Betaproteobacteria</taxon>
        <taxon>Burkholderiales</taxon>
        <taxon>Sphaerotilaceae</taxon>
        <taxon>Pseudaquabacterium</taxon>
    </lineage>
</organism>
<reference evidence="10 11" key="1">
    <citation type="submission" date="2024-04" db="EMBL/GenBank/DDBJ databases">
        <title>Novel species of the genus Ideonella isolated from streams.</title>
        <authorList>
            <person name="Lu H."/>
        </authorList>
    </citation>
    <scope>NUCLEOTIDE SEQUENCE [LARGE SCALE GENOMIC DNA]</scope>
    <source>
        <strain evidence="10 11">BYS139W</strain>
    </source>
</reference>
<evidence type="ECO:0000256" key="8">
    <source>
        <dbReference type="ARBA" id="ARBA00048109"/>
    </source>
</evidence>
<dbReference type="InterPro" id="IPR006311">
    <property type="entry name" value="TAT_signal"/>
</dbReference>
<feature type="compositionally biased region" description="Low complexity" evidence="9">
    <location>
        <begin position="14"/>
        <end position="24"/>
    </location>
</feature>
<evidence type="ECO:0000256" key="1">
    <source>
        <dbReference type="ARBA" id="ARBA00000697"/>
    </source>
</evidence>
<feature type="region of interest" description="Disordered" evidence="9">
    <location>
        <begin position="1"/>
        <end position="28"/>
    </location>
</feature>
<comment type="catalytic activity">
    <reaction evidence="1">
        <text>2 alpha,alpha'-trehalose 6-mycolate = alpha,alpha'-trehalose 6,6'-bismycolate + alpha,alpha-trehalose</text>
        <dbReference type="Rhea" id="RHEA:23472"/>
        <dbReference type="ChEBI" id="CHEBI:16551"/>
        <dbReference type="ChEBI" id="CHEBI:18195"/>
        <dbReference type="ChEBI" id="CHEBI:18234"/>
        <dbReference type="EC" id="2.3.1.122"/>
    </reaction>
</comment>
<dbReference type="PANTHER" id="PTHR40841:SF2">
    <property type="entry name" value="SIDEROPHORE-DEGRADING ESTERASE (EUROFUNG)"/>
    <property type="match status" value="1"/>
</dbReference>